<keyword evidence="1" id="KW-1133">Transmembrane helix</keyword>
<keyword evidence="1" id="KW-0812">Transmembrane</keyword>
<dbReference type="AlphaFoldDB" id="A0A1H6JRY8"/>
<evidence type="ECO:0000256" key="1">
    <source>
        <dbReference type="SAM" id="Phobius"/>
    </source>
</evidence>
<dbReference type="OrthoDB" id="9814577at2"/>
<evidence type="ECO:0000313" key="2">
    <source>
        <dbReference type="EMBL" id="SEH65272.1"/>
    </source>
</evidence>
<dbReference type="RefSeq" id="WP_090714925.1">
    <property type="nucleotide sequence ID" value="NZ_CDSC02000075.1"/>
</dbReference>
<dbReference type="EMBL" id="CDSC02000075">
    <property type="protein sequence ID" value="SEH65272.1"/>
    <property type="molecule type" value="Genomic_DNA"/>
</dbReference>
<proteinExistence type="predicted"/>
<dbReference type="Proteomes" id="UP000198988">
    <property type="component" value="Unassembled WGS sequence"/>
</dbReference>
<keyword evidence="1" id="KW-0472">Membrane</keyword>
<accession>A0A1H6JRY8</accession>
<name>A0A1H6JRY8_9GAMM</name>
<protein>
    <submittedName>
        <fullName evidence="2">Uncharacterized protein</fullName>
    </submittedName>
</protein>
<evidence type="ECO:0000313" key="3">
    <source>
        <dbReference type="Proteomes" id="UP000198988"/>
    </source>
</evidence>
<reference evidence="3" key="1">
    <citation type="submission" date="2016-06" db="EMBL/GenBank/DDBJ databases">
        <authorList>
            <person name="Petersen J."/>
            <person name="Sayavedra L."/>
        </authorList>
    </citation>
    <scope>NUCLEOTIDE SEQUENCE [LARGE SCALE GENOMIC DNA]</scope>
    <source>
        <strain evidence="3">BazSymA</strain>
    </source>
</reference>
<feature type="transmembrane region" description="Helical" evidence="1">
    <location>
        <begin position="12"/>
        <end position="30"/>
    </location>
</feature>
<sequence length="157" mass="17612">MTFHLKSKAKNLAILIIVNIGIIFATYSVYSDNSNSVSLLYLKQKINVEEVTSNKLKKHLVTLKGLFEAVDKFDLTKQVSNFKIIISMFESINVSAFEKNNKGLVYAINGKTSTIIFLAYRINQYINNNTIKAQTQALLIQGDSSVLKVQIFGVNND</sequence>
<gene>
    <name evidence="2" type="ORF">BAZSYMA_ACONTIG36752_0</name>
</gene>
<organism evidence="2 3">
    <name type="scientific">Bathymodiolus azoricus thioautotrophic gill symbiont</name>
    <dbReference type="NCBI Taxonomy" id="235205"/>
    <lineage>
        <taxon>Bacteria</taxon>
        <taxon>Pseudomonadati</taxon>
        <taxon>Pseudomonadota</taxon>
        <taxon>Gammaproteobacteria</taxon>
        <taxon>sulfur-oxidizing symbionts</taxon>
    </lineage>
</organism>